<sequence>MTMFSVQKLSCSWSLVATIVSAIALVSLVQLFLFPAVPSFDYFGYKQVKDSCIPITDAAKNNSLQRQQQPLKARFPADLHKAVVYRGAPWKANIGRWLSGCNSVSSPIKVQEEISGKKCKDGCSGQGVCNHEFGQCRCFHGFNGDGCSERQELSCNYPATEDLPYGRWVVSICSTHCDTTRAMCFCGEGTKYPHRPVAESCGFQVYLPSGPDAPKAVNWSKADHENIFSTNGSVPGWCNVDPVEAYDLKVKFKEECDCKYDGLFGRFCETPVLSTCVNQCSGQGHCRGGFCQCDNGWYGVDCSIPSVQSSISDWPQWLTPAQISIPDNGPAVGNLLGLKAVVEKKRPLIYVYDLPPEFNSVLLEGRHFKFECVNRIYDQDNATVWTEQLYGSQIAMYESMLASPHRTLNGEEADYYFVPVLDSCIITRADDAPHLSMEKHMGLRSSFALEFYKNALDHIVQQYPYWNRSSGRDHIWSFSWDEGACYAPKEIWSSMMLVHWGNTNSKHNHSTTAYWADNWDHISSDKRGNHSCFDPQKDLVIPAWKRPDVTSLSLKLWARPREDRKTLFYFNGNLGPAYENGRPESTYSMGIRQKLAEEFGSSPNKDGQLGKQHVEDVIVIAHPSESYHNDLASSVFCGVMPGDGWSGRMEDSILQGCIPVVIQDGIFLPWENVLNYESFAVRLREDEIPNLVNILRGFNETELEFMLANVKNIWQRYLYRDSILLEAKRQKSAFGYVRDWAEKFSELSEDDIFSTFIQFYGLTDEDPSAHITSFIEICDTFKANGVSDDAIKLRMFPFSLKDRAKAWLSSLPPGSVTTWEDLAQKFLFKYFPPSKTARLRNNITSFVQDDGESLYDAWERYKDLMRKCPHHGLDSWMQVTTFYNGLFPQDRQMIDATAGGAFTDKTPEEGYALLEQLAANNHQWQATRGRTPKQGVHQVDDYTSLVAQVEAMTRKINQMQMNQVQTWCDFCGGSHLSVNCQAGNLQTSREQVDFMGSQNRPQNNPYSNTFNPGWKNHPNFSWKASGNNQPPGFQQRPPYQQNQQPFQARQQNQSQPQNQNQYQQYQDQELSSGSQPEKMSNLEKMMTQFLSTAEARHQKSEARHDQADARHQQFENELRSQGSTIRGIENQMGQIAKLLADREKGKLPSNTETNPKEHCKAVTLRSGKTTKSDDLASTSKPTVEEEIEVQDEVQNTKQDSTGKAPVKEPLRVYKPTIPYPGRLKNEKMEKHYGKFLDLFKQLHINLPFVEALSQMPKYAKFLKDFLTNKQKLEELSHVILNEECSAVLQNKLPEKMKDPGSFTIPCLIGNLSVNNALADLGASINLMPYSMFSKLDLGEPKPTRMSIQLADRSVKYPRGIVENMLVKIGKFVFPVDFVILDMDEDRNVPLILGRPFLATSRALVDVWEGKLTLRVDEEEVVFRIKDSMQHTQSHDDTLYFIDSIDYHVDHCLQEILEHDVLDTQLFKEEELDSVQANRICDELAQMLANDPPLSPEICEVFEAIERDEEPKAKPSIEEPPSLELKDLPAHLEYAYLDEDSKLPVIIASDLTGDEKVKLLDVLKTHKKAMAWKIMDIKGINPSFCTHKILMEDEYKPVVQHQRRLNPNMQEVVKKEVIKLLDAGLIYPISDSAWVSPVQVVPKKGGMTVVTNEKNELIPTRTITGWRVCIDYRKLNDATRKDHFPLPFIDQMLERLSGNLFYCFLDGFSGYFQIPIAPEDQEKTTFTCPYGTFAYRRMPFGLCNAPATFQRCMVAIFHDMIEESMEVFMDDFSVFGSSFDHCLSNLKKMLARCEESNLVLNWEKYHFMVKEGIVLGHKISNAGLEVDRAKVDTISKLPPPTSVKAIRSFLGHAGFYRRFIKDFSKIARPMTQLLEKDVQFVFSDECLKAFNCLKEKLVNAPIMVAPDWTLPFELMCDASDYAVGVVLGQRKDKHFHPIYYASKTLNDAQENYTTTEKKLLAVVFAFDKFRSYLILSKTVVYTDHAALRYLFGKQDAKPRLIRWILLLQEFVIEIRDKKGAENVAADHLSRLENPSMEELRESNINDNFPHEFLLQVQAIIDYPWFADYANYLAGGVLVKGMTHQQRRKFFADVKYYFWEDPYLFRICADQVIRRCVHGAEARNILRHCHEGPTGGHHGANYTAKKVFNSGFYWPTIFKDAHALVKACDACQRAGNISYRDEMPQNSIQVCEVFDVWGIDFMGPFPSSRGHKYILVAVDYVSKWVKAQALPTNDARVVVKFLRKLFARFGAPKVLISDRGTHFCNSQLDKALSRYGVNHRFSTPYHPQTSGQVEVTNRGLKRILERTVGQNRKEWADKLDDALWAFRTAYKTPIGTTPYKLVYGKACHLPVELEHKAYWALKAVNLDLTSAGENRFMQVHELEELRNQAYENSRIYKERTKKLHDNHLKDNKQFQVGDRVLLYNSRLRLFPGKLKSRWTGPYVVKEVFSYGTVEIEHSDGRIFKVNGHRLKHYIEGPMNEELEVVELHPKSK</sequence>
<dbReference type="Pfam" id="PF03016">
    <property type="entry name" value="Exostosin_GT47"/>
    <property type="match status" value="1"/>
</dbReference>
<dbReference type="Gene3D" id="2.60.120.260">
    <property type="entry name" value="Galactose-binding domain-like"/>
    <property type="match status" value="1"/>
</dbReference>
<dbReference type="InterPro" id="IPR041588">
    <property type="entry name" value="Integrase_H2C2"/>
</dbReference>
<feature type="region of interest" description="Disordered" evidence="10">
    <location>
        <begin position="995"/>
        <end position="1077"/>
    </location>
</feature>
<evidence type="ECO:0000313" key="13">
    <source>
        <dbReference type="EMBL" id="KAD4584636.1"/>
    </source>
</evidence>
<dbReference type="EMBL" id="SZYD01000012">
    <property type="protein sequence ID" value="KAD4584636.1"/>
    <property type="molecule type" value="Genomic_DNA"/>
</dbReference>
<dbReference type="GO" id="GO:0016787">
    <property type="term" value="F:hydrolase activity"/>
    <property type="evidence" value="ECO:0007669"/>
    <property type="project" value="UniProtKB-KW"/>
</dbReference>
<dbReference type="CDD" id="cd00303">
    <property type="entry name" value="retropepsin_like"/>
    <property type="match status" value="1"/>
</dbReference>
<dbReference type="GO" id="GO:0015074">
    <property type="term" value="P:DNA integration"/>
    <property type="evidence" value="ECO:0007669"/>
    <property type="project" value="InterPro"/>
</dbReference>
<protein>
    <recommendedName>
        <fullName evidence="1">RNA-directed DNA polymerase</fullName>
        <ecNumber evidence="1">2.7.7.49</ecNumber>
    </recommendedName>
</protein>
<dbReference type="InterPro" id="IPR012337">
    <property type="entry name" value="RNaseH-like_sf"/>
</dbReference>
<dbReference type="FunFam" id="3.30.70.270:FF:000020">
    <property type="entry name" value="Transposon Tf2-6 polyprotein-like Protein"/>
    <property type="match status" value="1"/>
</dbReference>
<keyword evidence="9" id="KW-0175">Coiled coil</keyword>
<dbReference type="InterPro" id="IPR021109">
    <property type="entry name" value="Peptidase_aspartic_dom_sf"/>
</dbReference>
<evidence type="ECO:0000259" key="12">
    <source>
        <dbReference type="PROSITE" id="PS50994"/>
    </source>
</evidence>
<dbReference type="SUPFAM" id="SSF56672">
    <property type="entry name" value="DNA/RNA polymerases"/>
    <property type="match status" value="1"/>
</dbReference>
<evidence type="ECO:0000256" key="4">
    <source>
        <dbReference type="ARBA" id="ARBA00022722"/>
    </source>
</evidence>
<dbReference type="CDD" id="cd09274">
    <property type="entry name" value="RNase_HI_RT_Ty3"/>
    <property type="match status" value="1"/>
</dbReference>
<dbReference type="EC" id="2.7.7.49" evidence="1"/>
<dbReference type="GO" id="GO:0003964">
    <property type="term" value="F:RNA-directed DNA polymerase activity"/>
    <property type="evidence" value="ECO:0007669"/>
    <property type="project" value="UniProtKB-KW"/>
</dbReference>
<evidence type="ECO:0000256" key="3">
    <source>
        <dbReference type="ARBA" id="ARBA00022695"/>
    </source>
</evidence>
<dbReference type="PANTHER" id="PTHR37984:SF5">
    <property type="entry name" value="PROTEIN NYNRIN-LIKE"/>
    <property type="match status" value="1"/>
</dbReference>
<feature type="compositionally biased region" description="Polar residues" evidence="10">
    <location>
        <begin position="996"/>
        <end position="1011"/>
    </location>
</feature>
<gene>
    <name evidence="13" type="ORF">E3N88_22237</name>
</gene>
<feature type="domain" description="EGF-like" evidence="11">
    <location>
        <begin position="115"/>
        <end position="148"/>
    </location>
</feature>
<dbReference type="Pfam" id="PF03732">
    <property type="entry name" value="Retrotrans_gag"/>
    <property type="match status" value="1"/>
</dbReference>
<evidence type="ECO:0000256" key="6">
    <source>
        <dbReference type="ARBA" id="ARBA00022801"/>
    </source>
</evidence>
<dbReference type="GO" id="GO:0004519">
    <property type="term" value="F:endonuclease activity"/>
    <property type="evidence" value="ECO:0007669"/>
    <property type="project" value="UniProtKB-KW"/>
</dbReference>
<comment type="caution">
    <text evidence="8">Lacks conserved residue(s) required for the propagation of feature annotation.</text>
</comment>
<accession>A0A5N6N9T2</accession>
<dbReference type="PROSITE" id="PS00022">
    <property type="entry name" value="EGF_1"/>
    <property type="match status" value="2"/>
</dbReference>
<dbReference type="GO" id="GO:0003676">
    <property type="term" value="F:nucleic acid binding"/>
    <property type="evidence" value="ECO:0007669"/>
    <property type="project" value="InterPro"/>
</dbReference>
<dbReference type="SUPFAM" id="SSF53098">
    <property type="entry name" value="Ribonuclease H-like"/>
    <property type="match status" value="1"/>
</dbReference>
<dbReference type="Pfam" id="PF00665">
    <property type="entry name" value="rve"/>
    <property type="match status" value="1"/>
</dbReference>
<feature type="compositionally biased region" description="Low complexity" evidence="10">
    <location>
        <begin position="1034"/>
        <end position="1068"/>
    </location>
</feature>
<evidence type="ECO:0000256" key="1">
    <source>
        <dbReference type="ARBA" id="ARBA00012493"/>
    </source>
</evidence>
<feature type="compositionally biased region" description="Polar residues" evidence="10">
    <location>
        <begin position="1018"/>
        <end position="1032"/>
    </location>
</feature>
<dbReference type="Gene3D" id="1.10.340.70">
    <property type="match status" value="1"/>
</dbReference>
<dbReference type="Proteomes" id="UP000326396">
    <property type="component" value="Linkage Group LG2"/>
</dbReference>
<dbReference type="Gene3D" id="3.30.420.10">
    <property type="entry name" value="Ribonuclease H-like superfamily/Ribonuclease H"/>
    <property type="match status" value="1"/>
</dbReference>
<reference evidence="13 14" key="1">
    <citation type="submission" date="2019-05" db="EMBL/GenBank/DDBJ databases">
        <title>Mikania micrantha, genome provides insights into the molecular mechanism of rapid growth.</title>
        <authorList>
            <person name="Liu B."/>
        </authorList>
    </citation>
    <scope>NUCLEOTIDE SEQUENCE [LARGE SCALE GENOMIC DNA]</scope>
    <source>
        <strain evidence="13">NLD-2019</strain>
        <tissue evidence="13">Leaf</tissue>
    </source>
</reference>
<proteinExistence type="predicted"/>
<keyword evidence="4" id="KW-0540">Nuclease</keyword>
<keyword evidence="8" id="KW-0245">EGF-like domain</keyword>
<dbReference type="PROSITE" id="PS50994">
    <property type="entry name" value="INTEGRASE"/>
    <property type="match status" value="1"/>
</dbReference>
<feature type="disulfide bond" evidence="8">
    <location>
        <begin position="119"/>
        <end position="129"/>
    </location>
</feature>
<feature type="region of interest" description="Disordered" evidence="10">
    <location>
        <begin position="1164"/>
        <end position="1203"/>
    </location>
</feature>
<dbReference type="Pfam" id="PF17921">
    <property type="entry name" value="Integrase_H2C2"/>
    <property type="match status" value="1"/>
</dbReference>
<dbReference type="InterPro" id="IPR043128">
    <property type="entry name" value="Rev_trsase/Diguanyl_cyclase"/>
</dbReference>
<keyword evidence="7" id="KW-0695">RNA-directed DNA polymerase</keyword>
<comment type="caution">
    <text evidence="13">The sequence shown here is derived from an EMBL/GenBank/DDBJ whole genome shotgun (WGS) entry which is preliminary data.</text>
</comment>
<dbReference type="CDD" id="cd01647">
    <property type="entry name" value="RT_LTR"/>
    <property type="match status" value="1"/>
</dbReference>
<keyword evidence="2" id="KW-0808">Transferase</keyword>
<dbReference type="Gene3D" id="3.30.70.270">
    <property type="match status" value="2"/>
</dbReference>
<dbReference type="Gene3D" id="2.10.25.10">
    <property type="entry name" value="Laminin"/>
    <property type="match status" value="1"/>
</dbReference>
<dbReference type="InterPro" id="IPR050951">
    <property type="entry name" value="Retrovirus_Pol_polyprotein"/>
</dbReference>
<evidence type="ECO:0000259" key="11">
    <source>
        <dbReference type="PROSITE" id="PS50026"/>
    </source>
</evidence>
<dbReference type="InterPro" id="IPR000742">
    <property type="entry name" value="EGF"/>
</dbReference>
<evidence type="ECO:0000256" key="7">
    <source>
        <dbReference type="ARBA" id="ARBA00022918"/>
    </source>
</evidence>
<feature type="coiled-coil region" evidence="9">
    <location>
        <begin position="1090"/>
        <end position="1117"/>
    </location>
</feature>
<keyword evidence="3" id="KW-0548">Nucleotidyltransferase</keyword>
<dbReference type="InterPro" id="IPR041373">
    <property type="entry name" value="RT_RNaseH"/>
</dbReference>
<keyword evidence="6" id="KW-0378">Hydrolase</keyword>
<dbReference type="Pfam" id="PF17917">
    <property type="entry name" value="RT_RNaseH"/>
    <property type="match status" value="1"/>
</dbReference>
<dbReference type="PROSITE" id="PS01186">
    <property type="entry name" value="EGF_2"/>
    <property type="match status" value="2"/>
</dbReference>
<dbReference type="InterPro" id="IPR040911">
    <property type="entry name" value="Exostosin_GT47"/>
</dbReference>
<evidence type="ECO:0000256" key="2">
    <source>
        <dbReference type="ARBA" id="ARBA00022679"/>
    </source>
</evidence>
<dbReference type="InterPro" id="IPR036397">
    <property type="entry name" value="RNaseH_sf"/>
</dbReference>
<evidence type="ECO:0000313" key="14">
    <source>
        <dbReference type="Proteomes" id="UP000326396"/>
    </source>
</evidence>
<dbReference type="PANTHER" id="PTHR37984">
    <property type="entry name" value="PROTEIN CBG26694"/>
    <property type="match status" value="1"/>
</dbReference>
<keyword evidence="8" id="KW-1015">Disulfide bond</keyword>
<dbReference type="InterPro" id="IPR000477">
    <property type="entry name" value="RT_dom"/>
</dbReference>
<dbReference type="FunFam" id="3.10.20.370:FF:000001">
    <property type="entry name" value="Retrovirus-related Pol polyprotein from transposon 17.6-like protein"/>
    <property type="match status" value="1"/>
</dbReference>
<dbReference type="OrthoDB" id="1924787at2759"/>
<evidence type="ECO:0000256" key="9">
    <source>
        <dbReference type="SAM" id="Coils"/>
    </source>
</evidence>
<organism evidence="13 14">
    <name type="scientific">Mikania micrantha</name>
    <name type="common">bitter vine</name>
    <dbReference type="NCBI Taxonomy" id="192012"/>
    <lineage>
        <taxon>Eukaryota</taxon>
        <taxon>Viridiplantae</taxon>
        <taxon>Streptophyta</taxon>
        <taxon>Embryophyta</taxon>
        <taxon>Tracheophyta</taxon>
        <taxon>Spermatophyta</taxon>
        <taxon>Magnoliopsida</taxon>
        <taxon>eudicotyledons</taxon>
        <taxon>Gunneridae</taxon>
        <taxon>Pentapetalae</taxon>
        <taxon>asterids</taxon>
        <taxon>campanulids</taxon>
        <taxon>Asterales</taxon>
        <taxon>Asteraceae</taxon>
        <taxon>Asteroideae</taxon>
        <taxon>Heliantheae alliance</taxon>
        <taxon>Eupatorieae</taxon>
        <taxon>Mikania</taxon>
    </lineage>
</organism>
<evidence type="ECO:0000256" key="8">
    <source>
        <dbReference type="PROSITE-ProRule" id="PRU00076"/>
    </source>
</evidence>
<dbReference type="InterPro" id="IPR001584">
    <property type="entry name" value="Integrase_cat-core"/>
</dbReference>
<keyword evidence="5" id="KW-0255">Endonuclease</keyword>
<dbReference type="PROSITE" id="PS50026">
    <property type="entry name" value="EGF_3"/>
    <property type="match status" value="1"/>
</dbReference>
<evidence type="ECO:0000256" key="5">
    <source>
        <dbReference type="ARBA" id="ARBA00022759"/>
    </source>
</evidence>
<dbReference type="InterPro" id="IPR005162">
    <property type="entry name" value="Retrotrans_gag_dom"/>
</dbReference>
<feature type="domain" description="Integrase catalytic" evidence="12">
    <location>
        <begin position="2178"/>
        <end position="2344"/>
    </location>
</feature>
<name>A0A5N6N9T2_9ASTR</name>
<dbReference type="InterPro" id="IPR043502">
    <property type="entry name" value="DNA/RNA_pol_sf"/>
</dbReference>
<dbReference type="Gene3D" id="3.10.10.10">
    <property type="entry name" value="HIV Type 1 Reverse Transcriptase, subunit A, domain 1"/>
    <property type="match status" value="1"/>
</dbReference>
<dbReference type="Pfam" id="PF00078">
    <property type="entry name" value="RVT_1"/>
    <property type="match status" value="1"/>
</dbReference>
<feature type="disulfide bond" evidence="8">
    <location>
        <begin position="138"/>
        <end position="147"/>
    </location>
</feature>
<keyword evidence="14" id="KW-1185">Reference proteome</keyword>
<evidence type="ECO:0000256" key="10">
    <source>
        <dbReference type="SAM" id="MobiDB-lite"/>
    </source>
</evidence>
<dbReference type="Pfam" id="PF13650">
    <property type="entry name" value="Asp_protease_2"/>
    <property type="match status" value="1"/>
</dbReference>
<dbReference type="Gene3D" id="2.40.70.10">
    <property type="entry name" value="Acid Proteases"/>
    <property type="match status" value="1"/>
</dbReference>